<dbReference type="EMBL" id="KQ420770">
    <property type="protein sequence ID" value="KOF79434.1"/>
    <property type="molecule type" value="Genomic_DNA"/>
</dbReference>
<gene>
    <name evidence="1" type="ORF">OCBIM_22029528mg</name>
</gene>
<reference evidence="1" key="1">
    <citation type="submission" date="2015-07" db="EMBL/GenBank/DDBJ databases">
        <title>MeaNS - Measles Nucleotide Surveillance Program.</title>
        <authorList>
            <person name="Tran T."/>
            <person name="Druce J."/>
        </authorList>
    </citation>
    <scope>NUCLEOTIDE SEQUENCE</scope>
    <source>
        <strain evidence="1">UCB-OBI-ISO-001</strain>
        <tissue evidence="1">Gonad</tissue>
    </source>
</reference>
<accession>A0A0L8GRH0</accession>
<dbReference type="AlphaFoldDB" id="A0A0L8GRH0"/>
<organism evidence="1">
    <name type="scientific">Octopus bimaculoides</name>
    <name type="common">California two-spotted octopus</name>
    <dbReference type="NCBI Taxonomy" id="37653"/>
    <lineage>
        <taxon>Eukaryota</taxon>
        <taxon>Metazoa</taxon>
        <taxon>Spiralia</taxon>
        <taxon>Lophotrochozoa</taxon>
        <taxon>Mollusca</taxon>
        <taxon>Cephalopoda</taxon>
        <taxon>Coleoidea</taxon>
        <taxon>Octopodiformes</taxon>
        <taxon>Octopoda</taxon>
        <taxon>Incirrata</taxon>
        <taxon>Octopodidae</taxon>
        <taxon>Octopus</taxon>
    </lineage>
</organism>
<proteinExistence type="predicted"/>
<name>A0A0L8GRH0_OCTBM</name>
<sequence length="113" mass="13378">MRISPSDVNVLVKNIPIHDRATWTGLPLKEFYTQMSLESPFPKAVSISVTTSKCMFPHHITVKARNQTFQMYKEFFKNTLQKTEREEKDALEREMKRWANWQASVKNIQNLYK</sequence>
<evidence type="ECO:0000313" key="1">
    <source>
        <dbReference type="EMBL" id="KOF79434.1"/>
    </source>
</evidence>
<dbReference type="KEGG" id="obi:106875256"/>
<protein>
    <submittedName>
        <fullName evidence="1">Uncharacterized protein</fullName>
    </submittedName>
</protein>